<keyword evidence="1" id="KW-0805">Transcription regulation</keyword>
<dbReference type="SUPFAM" id="SSF53822">
    <property type="entry name" value="Periplasmic binding protein-like I"/>
    <property type="match status" value="1"/>
</dbReference>
<dbReference type="RefSeq" id="WP_416343713.1">
    <property type="nucleotide sequence ID" value="NZ_JALQCY010000002.1"/>
</dbReference>
<comment type="caution">
    <text evidence="5">The sequence shown here is derived from an EMBL/GenBank/DDBJ whole genome shotgun (WGS) entry which is preliminary data.</text>
</comment>
<dbReference type="Pfam" id="PF13377">
    <property type="entry name" value="Peripla_BP_3"/>
    <property type="match status" value="1"/>
</dbReference>
<keyword evidence="2" id="KW-0238">DNA-binding</keyword>
<proteinExistence type="predicted"/>
<dbReference type="PANTHER" id="PTHR30146">
    <property type="entry name" value="LACI-RELATED TRANSCRIPTIONAL REPRESSOR"/>
    <property type="match status" value="1"/>
</dbReference>
<dbReference type="InterPro" id="IPR000843">
    <property type="entry name" value="HTH_LacI"/>
</dbReference>
<name>A0ABT0J1S4_9MICO</name>
<protein>
    <submittedName>
        <fullName evidence="5">LacI family transcriptional regulator</fullName>
    </submittedName>
</protein>
<reference evidence="5 6" key="1">
    <citation type="submission" date="2022-02" db="EMBL/GenBank/DDBJ databases">
        <title>The car tank lid bacteriome: a reservoir of bacteria with potential in bioremediation of fuel.</title>
        <authorList>
            <person name="Vidal-Verdu A."/>
            <person name="Gomez-Martinez D."/>
            <person name="Latorre-Perez A."/>
            <person name="Pereto J."/>
            <person name="Porcar M."/>
        </authorList>
    </citation>
    <scope>NUCLEOTIDE SEQUENCE [LARGE SCALE GENOMIC DNA]</scope>
    <source>
        <strain evidence="5 6">4D.3</strain>
    </source>
</reference>
<dbReference type="SMART" id="SM00354">
    <property type="entry name" value="HTH_LACI"/>
    <property type="match status" value="1"/>
</dbReference>
<dbReference type="PROSITE" id="PS00356">
    <property type="entry name" value="HTH_LACI_1"/>
    <property type="match status" value="1"/>
</dbReference>
<dbReference type="InterPro" id="IPR028082">
    <property type="entry name" value="Peripla_BP_I"/>
</dbReference>
<evidence type="ECO:0000259" key="4">
    <source>
        <dbReference type="PROSITE" id="PS50932"/>
    </source>
</evidence>
<evidence type="ECO:0000256" key="1">
    <source>
        <dbReference type="ARBA" id="ARBA00023015"/>
    </source>
</evidence>
<dbReference type="Pfam" id="PF00356">
    <property type="entry name" value="LacI"/>
    <property type="match status" value="1"/>
</dbReference>
<keyword evidence="3" id="KW-0804">Transcription</keyword>
<organism evidence="5 6">
    <name type="scientific">Isoptericola peretonis</name>
    <dbReference type="NCBI Taxonomy" id="2918523"/>
    <lineage>
        <taxon>Bacteria</taxon>
        <taxon>Bacillati</taxon>
        <taxon>Actinomycetota</taxon>
        <taxon>Actinomycetes</taxon>
        <taxon>Micrococcales</taxon>
        <taxon>Promicromonosporaceae</taxon>
        <taxon>Isoptericola</taxon>
    </lineage>
</organism>
<dbReference type="EMBL" id="JALQCY010000002">
    <property type="protein sequence ID" value="MCK9793445.1"/>
    <property type="molecule type" value="Genomic_DNA"/>
</dbReference>
<dbReference type="Gene3D" id="3.40.50.2300">
    <property type="match status" value="2"/>
</dbReference>
<gene>
    <name evidence="5" type="ORF">M1843_06785</name>
</gene>
<accession>A0ABT0J1S4</accession>
<dbReference type="Proteomes" id="UP001651050">
    <property type="component" value="Unassembled WGS sequence"/>
</dbReference>
<dbReference type="InterPro" id="IPR046335">
    <property type="entry name" value="LacI/GalR-like_sensor"/>
</dbReference>
<keyword evidence="6" id="KW-1185">Reference proteome</keyword>
<evidence type="ECO:0000313" key="5">
    <source>
        <dbReference type="EMBL" id="MCK9793445.1"/>
    </source>
</evidence>
<dbReference type="PANTHER" id="PTHR30146:SF109">
    <property type="entry name" value="HTH-TYPE TRANSCRIPTIONAL REGULATOR GALS"/>
    <property type="match status" value="1"/>
</dbReference>
<dbReference type="InterPro" id="IPR010982">
    <property type="entry name" value="Lambda_DNA-bd_dom_sf"/>
</dbReference>
<dbReference type="Gene3D" id="1.10.260.40">
    <property type="entry name" value="lambda repressor-like DNA-binding domains"/>
    <property type="match status" value="1"/>
</dbReference>
<dbReference type="SUPFAM" id="SSF47413">
    <property type="entry name" value="lambda repressor-like DNA-binding domains"/>
    <property type="match status" value="1"/>
</dbReference>
<dbReference type="CDD" id="cd01392">
    <property type="entry name" value="HTH_LacI"/>
    <property type="match status" value="1"/>
</dbReference>
<dbReference type="CDD" id="cd06267">
    <property type="entry name" value="PBP1_LacI_sugar_binding-like"/>
    <property type="match status" value="1"/>
</dbReference>
<evidence type="ECO:0000256" key="2">
    <source>
        <dbReference type="ARBA" id="ARBA00023125"/>
    </source>
</evidence>
<sequence>MSDVAREAGVSKMTVSNVINGRPGASRDTRARVLAVVQRLGYQVNATARHLRNGRSGAIGLLVPHLDGPYYAHLAARLDTLAKARGYHVIIERTGASREGELAAISPARVKPYDGIVFSPVQLDTAALAAAGFEVPVVLLGERRLAGPFDHVMMDNVGGADLATSSLIEGGSHRIALVGGRPDRGVDSMATLRTRGYRQAHARAGVPVDERLVVDADSFTTADGYAAIMRIQRDGVAFDGVFVLTDAAAMGVLRALADLGRRVPDDVQVVGFDNDLEGEYLVPRLTTIDPGNDSMAGRIMELLLRRVDAGAPATVDAVEEVTSARLVVRESTRRRVLA</sequence>
<evidence type="ECO:0000256" key="3">
    <source>
        <dbReference type="ARBA" id="ARBA00023163"/>
    </source>
</evidence>
<feature type="domain" description="HTH lacI-type" evidence="4">
    <location>
        <begin position="1"/>
        <end position="53"/>
    </location>
</feature>
<dbReference type="PROSITE" id="PS50932">
    <property type="entry name" value="HTH_LACI_2"/>
    <property type="match status" value="1"/>
</dbReference>
<evidence type="ECO:0000313" key="6">
    <source>
        <dbReference type="Proteomes" id="UP001651050"/>
    </source>
</evidence>